<accession>A0ACC2TJM7</accession>
<protein>
    <submittedName>
        <fullName evidence="1">Uncharacterized protein</fullName>
    </submittedName>
</protein>
<gene>
    <name evidence="1" type="ORF">DSO57_1002273</name>
</gene>
<organism evidence="1 2">
    <name type="scientific">Entomophthora muscae</name>
    <dbReference type="NCBI Taxonomy" id="34485"/>
    <lineage>
        <taxon>Eukaryota</taxon>
        <taxon>Fungi</taxon>
        <taxon>Fungi incertae sedis</taxon>
        <taxon>Zoopagomycota</taxon>
        <taxon>Entomophthoromycotina</taxon>
        <taxon>Entomophthoromycetes</taxon>
        <taxon>Entomophthorales</taxon>
        <taxon>Entomophthoraceae</taxon>
        <taxon>Entomophthora</taxon>
    </lineage>
</organism>
<dbReference type="EMBL" id="QTSX02002845">
    <property type="protein sequence ID" value="KAJ9074843.1"/>
    <property type="molecule type" value="Genomic_DNA"/>
</dbReference>
<comment type="caution">
    <text evidence="1">The sequence shown here is derived from an EMBL/GenBank/DDBJ whole genome shotgun (WGS) entry which is preliminary data.</text>
</comment>
<proteinExistence type="predicted"/>
<dbReference type="Proteomes" id="UP001165960">
    <property type="component" value="Unassembled WGS sequence"/>
</dbReference>
<keyword evidence="2" id="KW-1185">Reference proteome</keyword>
<sequence length="106" mass="11767">MKSETPAESAHDYSNQPMKTSPLVDTKVMGNQPIETSSLVELGYQSMKTSPLRGTNPYMRSETMGNSPMDTHNTPEEVELARHQKPNLLNAAYPSIQHDDFDSVVS</sequence>
<evidence type="ECO:0000313" key="2">
    <source>
        <dbReference type="Proteomes" id="UP001165960"/>
    </source>
</evidence>
<name>A0ACC2TJM7_9FUNG</name>
<evidence type="ECO:0000313" key="1">
    <source>
        <dbReference type="EMBL" id="KAJ9074843.1"/>
    </source>
</evidence>
<reference evidence="1" key="1">
    <citation type="submission" date="2022-04" db="EMBL/GenBank/DDBJ databases">
        <title>Genome of the entomopathogenic fungus Entomophthora muscae.</title>
        <authorList>
            <person name="Elya C."/>
            <person name="Lovett B.R."/>
            <person name="Lee E."/>
            <person name="Macias A.M."/>
            <person name="Hajek A.E."/>
            <person name="De Bivort B.L."/>
            <person name="Kasson M.T."/>
            <person name="De Fine Licht H.H."/>
            <person name="Stajich J.E."/>
        </authorList>
    </citation>
    <scope>NUCLEOTIDE SEQUENCE</scope>
    <source>
        <strain evidence="1">Berkeley</strain>
    </source>
</reference>